<evidence type="ECO:0000256" key="1">
    <source>
        <dbReference type="SAM" id="MobiDB-lite"/>
    </source>
</evidence>
<evidence type="ECO:0000313" key="2">
    <source>
        <dbReference type="EMBL" id="JAE33265.1"/>
    </source>
</evidence>
<dbReference type="EMBL" id="GBRH01164631">
    <property type="protein sequence ID" value="JAE33265.1"/>
    <property type="molecule type" value="Transcribed_RNA"/>
</dbReference>
<organism evidence="2">
    <name type="scientific">Arundo donax</name>
    <name type="common">Giant reed</name>
    <name type="synonym">Donax arundinaceus</name>
    <dbReference type="NCBI Taxonomy" id="35708"/>
    <lineage>
        <taxon>Eukaryota</taxon>
        <taxon>Viridiplantae</taxon>
        <taxon>Streptophyta</taxon>
        <taxon>Embryophyta</taxon>
        <taxon>Tracheophyta</taxon>
        <taxon>Spermatophyta</taxon>
        <taxon>Magnoliopsida</taxon>
        <taxon>Liliopsida</taxon>
        <taxon>Poales</taxon>
        <taxon>Poaceae</taxon>
        <taxon>PACMAD clade</taxon>
        <taxon>Arundinoideae</taxon>
        <taxon>Arundineae</taxon>
        <taxon>Arundo</taxon>
    </lineage>
</organism>
<feature type="region of interest" description="Disordered" evidence="1">
    <location>
        <begin position="34"/>
        <end position="53"/>
    </location>
</feature>
<proteinExistence type="predicted"/>
<accession>A0A0A9H7V1</accession>
<reference evidence="2" key="1">
    <citation type="submission" date="2014-09" db="EMBL/GenBank/DDBJ databases">
        <authorList>
            <person name="Magalhaes I.L.F."/>
            <person name="Oliveira U."/>
            <person name="Santos F.R."/>
            <person name="Vidigal T.H.D.A."/>
            <person name="Brescovit A.D."/>
            <person name="Santos A.J."/>
        </authorList>
    </citation>
    <scope>NUCLEOTIDE SEQUENCE</scope>
    <source>
        <tissue evidence="2">Shoot tissue taken approximately 20 cm above the soil surface</tissue>
    </source>
</reference>
<sequence length="53" mass="5806">MDGTEGRRGEERAGERAEAIIEVETGNQMEIERNREWKAGATDGDGRGGPTCR</sequence>
<protein>
    <submittedName>
        <fullName evidence="2">Uncharacterized protein</fullName>
    </submittedName>
</protein>
<dbReference type="AlphaFoldDB" id="A0A0A9H7V1"/>
<reference evidence="2" key="2">
    <citation type="journal article" date="2015" name="Data Brief">
        <title>Shoot transcriptome of the giant reed, Arundo donax.</title>
        <authorList>
            <person name="Barrero R.A."/>
            <person name="Guerrero F.D."/>
            <person name="Moolhuijzen P."/>
            <person name="Goolsby J.A."/>
            <person name="Tidwell J."/>
            <person name="Bellgard S.E."/>
            <person name="Bellgard M.I."/>
        </authorList>
    </citation>
    <scope>NUCLEOTIDE SEQUENCE</scope>
    <source>
        <tissue evidence="2">Shoot tissue taken approximately 20 cm above the soil surface</tissue>
    </source>
</reference>
<name>A0A0A9H7V1_ARUDO</name>